<reference evidence="1 2" key="1">
    <citation type="submission" date="2016-01" db="EMBL/GenBank/DDBJ databases">
        <title>High potential of lignocellulose degradation of a new Verrucomicrobia species.</title>
        <authorList>
            <person name="Wang Y."/>
            <person name="Shi Y."/>
            <person name="Qiu Z."/>
            <person name="Liu S."/>
            <person name="Yang H."/>
        </authorList>
    </citation>
    <scope>NUCLEOTIDE SEQUENCE [LARGE SCALE GENOMIC DNA]</scope>
    <source>
        <strain evidence="1 2">TSB47</strain>
    </source>
</reference>
<dbReference type="InterPro" id="IPR013320">
    <property type="entry name" value="ConA-like_dom_sf"/>
</dbReference>
<gene>
    <name evidence="1" type="ORF">AW736_15525</name>
</gene>
<proteinExistence type="predicted"/>
<dbReference type="Proteomes" id="UP000078486">
    <property type="component" value="Unassembled WGS sequence"/>
</dbReference>
<evidence type="ECO:0000313" key="1">
    <source>
        <dbReference type="EMBL" id="OAM88762.1"/>
    </source>
</evidence>
<keyword evidence="2" id="KW-1185">Reference proteome</keyword>
<protein>
    <recommendedName>
        <fullName evidence="3">LamG-like jellyroll fold domain-containing protein</fullName>
    </recommendedName>
</protein>
<accession>A0A178IFH5</accession>
<evidence type="ECO:0008006" key="3">
    <source>
        <dbReference type="Google" id="ProtNLM"/>
    </source>
</evidence>
<comment type="caution">
    <text evidence="1">The sequence shown here is derived from an EMBL/GenBank/DDBJ whole genome shotgun (WGS) entry which is preliminary data.</text>
</comment>
<dbReference type="Pfam" id="PF13385">
    <property type="entry name" value="Laminin_G_3"/>
    <property type="match status" value="1"/>
</dbReference>
<sequence>MFFPAWIGAATVAGAAPGTGLLFHLSADHGTNADYSAAGAPGATFASGVTTIPDGARGPALSCGDFQRLAWSAPGNIFAQRGTLSFFWRSRYPVGPTEFPVFRVGFGDHSSWDMTWLRIDYNGRGFDAFVTDASLSRTRVSATLAPFPSPSQWTHIAFSWDETRGVCLYINGKLAAEKRLAAPARYDIALDQFGPHSRIISPYAVQSAYSFTRGGDIDEIRIYDHMLDEAGLARLASEVAGEPVVSAAPARSLADSRWRDEWYFRHGWDLPAAAPPALDAPATTVRKVEIHDAFDLKRWWWKATDGIRETTWPGVYNRSRLPGRNDYFQLPDWDCYSASGNAITFHLPPEPWNHLEISGAAWGRMELLAFPGGRRIGYDTAAGEIPPYDDTAAAVTPLFERPRARERTAHRLERPVIGQRIRFINTMQEEPIGELSAYHVTAAAGPASAPRLVRRLGLPGPDGLPPPLAALAAHIAGRHPADERAVLVASPARADASAPADGVNLPAAAGLPLVHILVPNDWDSRDDALDGIAIDLPLLPLAPTHPGGLVPFNIQVKDPLWPARNLLDFSFSLRSDGSATPPRTLWLDLRDRLLPPGKSLWLTLASASPDFTPGALAGAEIRLVFKPREAARAEHELDRFTQVRDNYAMQVEEKPRGPKFSLWTRFAADLGDLLRVNPTHHLGRLYAAAVGPAAGPVLEPDVPPLPDPADGAPLWAARQVQLLGHVAKFVNWYIDHRQLADGEFGGGISDDTDLTNTWPGLALMGVDPEKIRASNLALLEAAYARGMFTRGLNTIQTDELHNYEEGINALGECLIARPSSPLLLERAMETTRALHGITGVNAAGHRHVRSSYYGANRIATEMPWGAARAYAYLTFQPAHLLADYNGNPGARRLLTELADGLLAHRRAGADGRHGIPAIIRFEDDAALADPVHPYFPWPLFWNAWQWTSDPKYLDPVFDGGVTALANINANAIDILGLRDRVDPARLTAADAGRAFVPPGSVSAPGRADGNRTLAGIQRGASFEYLRWQLTGNTALLADTYTAQIRACQLLEYINTEGSLWIDRVGVPTSDLQRARLGGIALARNSIFHGHAVSWRFHAPATAQSLAILIPDATPDAFTLIVCNLDGAPVRATLTGGPVLNPGQWEVTQGIDLDNDHRADASIQPARTHAFGRDDDIDLVFPARATSVLGFRKTASGTPYSQRADLGIEPRDITRRASGVLGVVVHNLGSVDAPASTLALVDASGGILASAPVPPIPAPLDLYPKTGSIELVFPPDADLAAARLVVDPDHRIEEISRKNNSVPLREAP</sequence>
<evidence type="ECO:0000313" key="2">
    <source>
        <dbReference type="Proteomes" id="UP000078486"/>
    </source>
</evidence>
<organism evidence="1 2">
    <name type="scientific">Termitidicoccus mucosus</name>
    <dbReference type="NCBI Taxonomy" id="1184151"/>
    <lineage>
        <taxon>Bacteria</taxon>
        <taxon>Pseudomonadati</taxon>
        <taxon>Verrucomicrobiota</taxon>
        <taxon>Opitutia</taxon>
        <taxon>Opitutales</taxon>
        <taxon>Opitutaceae</taxon>
        <taxon>Termitidicoccus</taxon>
    </lineage>
</organism>
<dbReference type="EMBL" id="LRRQ01000121">
    <property type="protein sequence ID" value="OAM88762.1"/>
    <property type="molecule type" value="Genomic_DNA"/>
</dbReference>
<dbReference type="Gene3D" id="2.60.120.200">
    <property type="match status" value="1"/>
</dbReference>
<dbReference type="SUPFAM" id="SSF49899">
    <property type="entry name" value="Concanavalin A-like lectins/glucanases"/>
    <property type="match status" value="1"/>
</dbReference>
<name>A0A178IFH5_9BACT</name>